<comment type="subcellular location">
    <subcellularLocation>
        <location evidence="1">Membrane</location>
    </subcellularLocation>
</comment>
<feature type="domain" description="Beta-lactamase-related" evidence="4">
    <location>
        <begin position="56"/>
        <end position="383"/>
    </location>
</feature>
<keyword evidence="5" id="KW-0378">Hydrolase</keyword>
<proteinExistence type="predicted"/>
<sequence length="703" mass="76890">MKTINTVSKCLLSIVIVTSALLPSGSISAAEQTKAHAASASQPQTVTANTSSRAQQLAQILLDKYGVTGVQYAVMDHGKIVLSGSAGTSGRKGNSKIGKEDMFGIGSTSKMYVTAATMMLAEEGKIDIDRPLTDYLPEFKMKDERYKQITPRILMNHSSGLYGSHYGNSILFNDNNTINRDNLLPALQNETLKADPGAFSVYSNDSFQLLELMVAKVSGQSYPQFIQERISKPLQLKSTLTPLDQFDRSRLVKTYFPTLTDKALPVENTNIIGTGGVYSTAEDVVKFAEVLTGQRPDLLSTASTQAMTRPEYRSGMWVSETSNIFNYGLGWDAVQLSPFDRYGLKAVSKGGDTLMYHASLISVPEQRLSMAVLTSGGSSMYNEAVASEVMLHVLKDKGTIKRILPDQQFPAASKIAMPADMKKYNGTYGTVGETFDVQIRNGKFKLATQMSGMIPEQQYIYAGKGKFRSEDGSALASFERQKNGHTYLKLNAYLNIPELEQSQMALYVGQKLDKQTLPAAVKKTWQQRNGKTYYNTDEKINSGFYLIPTEISKTIQADTSLGYALGTKIVNANKSVNIMQIPVMSGRDTFDLNFSRQGKTEYMEINGQSFISKDAVSTLPASSSSVKVPADHRAKWMKLDKKTASQKINVTLPKGAGFVVYDNKGQTVYSSVVNGGHSTKLPESGMIVFGGKAGDSFKISLSH</sequence>
<gene>
    <name evidence="5" type="ORF">AR543_09945</name>
</gene>
<accession>A0A172ZFL3</accession>
<dbReference type="AlphaFoldDB" id="A0A172ZFL3"/>
<dbReference type="EMBL" id="CP013023">
    <property type="protein sequence ID" value="ANF96293.1"/>
    <property type="molecule type" value="Genomic_DNA"/>
</dbReference>
<dbReference type="GO" id="GO:0016020">
    <property type="term" value="C:membrane"/>
    <property type="evidence" value="ECO:0007669"/>
    <property type="project" value="UniProtKB-SubCell"/>
</dbReference>
<dbReference type="Gene3D" id="3.40.710.10">
    <property type="entry name" value="DD-peptidase/beta-lactamase superfamily"/>
    <property type="match status" value="1"/>
</dbReference>
<protein>
    <submittedName>
        <fullName evidence="5">Serine hydrolase</fullName>
    </submittedName>
</protein>
<dbReference type="RefSeq" id="WP_060534022.1">
    <property type="nucleotide sequence ID" value="NZ_CP013023.1"/>
</dbReference>
<dbReference type="Pfam" id="PF00144">
    <property type="entry name" value="Beta-lactamase"/>
    <property type="match status" value="1"/>
</dbReference>
<evidence type="ECO:0000259" key="4">
    <source>
        <dbReference type="Pfam" id="PF00144"/>
    </source>
</evidence>
<evidence type="ECO:0000313" key="5">
    <source>
        <dbReference type="EMBL" id="ANF96293.1"/>
    </source>
</evidence>
<organism evidence="5 6">
    <name type="scientific">Paenibacillus bovis</name>
    <dbReference type="NCBI Taxonomy" id="1616788"/>
    <lineage>
        <taxon>Bacteria</taxon>
        <taxon>Bacillati</taxon>
        <taxon>Bacillota</taxon>
        <taxon>Bacilli</taxon>
        <taxon>Bacillales</taxon>
        <taxon>Paenibacillaceae</taxon>
        <taxon>Paenibacillus</taxon>
    </lineage>
</organism>
<keyword evidence="6" id="KW-1185">Reference proteome</keyword>
<evidence type="ECO:0000256" key="1">
    <source>
        <dbReference type="ARBA" id="ARBA00004370"/>
    </source>
</evidence>
<dbReference type="KEGG" id="pbv:AR543_09945"/>
<evidence type="ECO:0000256" key="3">
    <source>
        <dbReference type="SAM" id="SignalP"/>
    </source>
</evidence>
<feature type="signal peptide" evidence="3">
    <location>
        <begin position="1"/>
        <end position="29"/>
    </location>
</feature>
<dbReference type="InterPro" id="IPR001466">
    <property type="entry name" value="Beta-lactam-related"/>
</dbReference>
<evidence type="ECO:0000256" key="2">
    <source>
        <dbReference type="ARBA" id="ARBA00023136"/>
    </source>
</evidence>
<keyword evidence="2" id="KW-0472">Membrane</keyword>
<reference evidence="5 6" key="2">
    <citation type="journal article" date="2016" name="Int. J. Syst. Evol. Microbiol.">
        <title>Paenibacillus bovis sp. nov., isolated from raw yak (Bos grunniens) milk.</title>
        <authorList>
            <person name="Gao C."/>
            <person name="Han J."/>
            <person name="Liu Z."/>
            <person name="Xu X."/>
            <person name="Hang F."/>
            <person name="Wu Z."/>
        </authorList>
    </citation>
    <scope>NUCLEOTIDE SEQUENCE [LARGE SCALE GENOMIC DNA]</scope>
    <source>
        <strain evidence="5 6">BD3526</strain>
    </source>
</reference>
<feature type="chain" id="PRO_5008005838" evidence="3">
    <location>
        <begin position="30"/>
        <end position="703"/>
    </location>
</feature>
<dbReference type="Proteomes" id="UP000078148">
    <property type="component" value="Chromosome"/>
</dbReference>
<name>A0A172ZFL3_9BACL</name>
<dbReference type="InterPro" id="IPR050491">
    <property type="entry name" value="AmpC-like"/>
</dbReference>
<dbReference type="SUPFAM" id="SSF56601">
    <property type="entry name" value="beta-lactamase/transpeptidase-like"/>
    <property type="match status" value="1"/>
</dbReference>
<dbReference type="PANTHER" id="PTHR46825:SF11">
    <property type="entry name" value="PENICILLIN-BINDING PROTEIN 4"/>
    <property type="match status" value="1"/>
</dbReference>
<dbReference type="InterPro" id="IPR012338">
    <property type="entry name" value="Beta-lactam/transpept-like"/>
</dbReference>
<dbReference type="PANTHER" id="PTHR46825">
    <property type="entry name" value="D-ALANYL-D-ALANINE-CARBOXYPEPTIDASE/ENDOPEPTIDASE AMPH"/>
    <property type="match status" value="1"/>
</dbReference>
<reference evidence="6" key="1">
    <citation type="submission" date="2015-10" db="EMBL/GenBank/DDBJ databases">
        <title>Genome of Paenibacillus bovis sp. nov.</title>
        <authorList>
            <person name="Wu Z."/>
            <person name="Gao C."/>
            <person name="Liu Z."/>
            <person name="Zheng H."/>
        </authorList>
    </citation>
    <scope>NUCLEOTIDE SEQUENCE [LARGE SCALE GENOMIC DNA]</scope>
    <source>
        <strain evidence="6">BD3526</strain>
    </source>
</reference>
<dbReference type="OrthoDB" id="9797709at2"/>
<evidence type="ECO:0000313" key="6">
    <source>
        <dbReference type="Proteomes" id="UP000078148"/>
    </source>
</evidence>
<dbReference type="GO" id="GO:0016787">
    <property type="term" value="F:hydrolase activity"/>
    <property type="evidence" value="ECO:0007669"/>
    <property type="project" value="UniProtKB-KW"/>
</dbReference>
<keyword evidence="3" id="KW-0732">Signal</keyword>
<dbReference type="STRING" id="1616788.AR543_09945"/>